<evidence type="ECO:0000256" key="4">
    <source>
        <dbReference type="ARBA" id="ARBA00022840"/>
    </source>
</evidence>
<dbReference type="AlphaFoldDB" id="A0A7X9WBS4"/>
<dbReference type="PROSITE" id="PS00211">
    <property type="entry name" value="ABC_TRANSPORTER_1"/>
    <property type="match status" value="1"/>
</dbReference>
<evidence type="ECO:0000259" key="5">
    <source>
        <dbReference type="PROSITE" id="PS50893"/>
    </source>
</evidence>
<sequence>MQNRNFSVRSRNDGLLIEHVTKKFGDFTAVNDISLRLDKGKMLGFLGRNGAGKTTTFRMILGLSETTTGHITYEGKNINKHMYNKVGYLPEERGLHPKMTVEEELTYLATLKGLSSRDIQQRIDYWLERFAITENRKKRIQSLSKGNQQKIQLLASMLHEPELLILDEPFSGLDPVNVELLKRAVKDLNDKGSTIIYSSHRMEHVEELCDDVCIIDKGQLVVSGDIQKVRSELGNKLVIVESDHQIDGLDDIPGILKKEHRKHDVRLTIENEAVAEKIYNTVIKQGYVRRFQVLEPSLNDIFIDKVGELHE</sequence>
<dbReference type="InterPro" id="IPR050763">
    <property type="entry name" value="ABC_transporter_ATP-binding"/>
</dbReference>
<dbReference type="Pfam" id="PF00005">
    <property type="entry name" value="ABC_tran"/>
    <property type="match status" value="1"/>
</dbReference>
<keyword evidence="4 7" id="KW-0067">ATP-binding</keyword>
<proteinExistence type="inferred from homology"/>
<name>A0A7X9WBS4_STACP</name>
<dbReference type="SUPFAM" id="SSF52540">
    <property type="entry name" value="P-loop containing nucleoside triphosphate hydrolases"/>
    <property type="match status" value="1"/>
</dbReference>
<evidence type="ECO:0000313" key="9">
    <source>
        <dbReference type="Proteomes" id="UP000550736"/>
    </source>
</evidence>
<dbReference type="InterPro" id="IPR003439">
    <property type="entry name" value="ABC_transporter-like_ATP-bd"/>
</dbReference>
<keyword evidence="2" id="KW-0813">Transport</keyword>
<dbReference type="SMART" id="SM00382">
    <property type="entry name" value="AAA"/>
    <property type="match status" value="1"/>
</dbReference>
<dbReference type="Gene3D" id="3.40.50.300">
    <property type="entry name" value="P-loop containing nucleotide triphosphate hydrolases"/>
    <property type="match status" value="1"/>
</dbReference>
<dbReference type="InterPro" id="IPR025302">
    <property type="entry name" value="DrrA1/2-like_C"/>
</dbReference>
<dbReference type="Proteomes" id="UP000538955">
    <property type="component" value="Unassembled WGS sequence"/>
</dbReference>
<protein>
    <submittedName>
        <fullName evidence="7">ABC transporter ATP-binding protein</fullName>
    </submittedName>
</protein>
<dbReference type="Proteomes" id="UP000550736">
    <property type="component" value="Unassembled WGS sequence"/>
</dbReference>
<dbReference type="Pfam" id="PF13732">
    <property type="entry name" value="DrrA1-3_C"/>
    <property type="match status" value="1"/>
</dbReference>
<accession>A0A7X9WBS4</accession>
<dbReference type="RefSeq" id="WP_080668890.1">
    <property type="nucleotide sequence ID" value="NZ_CP086659.1"/>
</dbReference>
<dbReference type="InterPro" id="IPR027417">
    <property type="entry name" value="P-loop_NTPase"/>
</dbReference>
<evidence type="ECO:0000256" key="2">
    <source>
        <dbReference type="ARBA" id="ARBA00022448"/>
    </source>
</evidence>
<dbReference type="PANTHER" id="PTHR42711:SF5">
    <property type="entry name" value="ABC TRANSPORTER ATP-BINDING PROTEIN NATA"/>
    <property type="match status" value="1"/>
</dbReference>
<evidence type="ECO:0000256" key="1">
    <source>
        <dbReference type="ARBA" id="ARBA00005417"/>
    </source>
</evidence>
<dbReference type="InterPro" id="IPR017871">
    <property type="entry name" value="ABC_transporter-like_CS"/>
</dbReference>
<comment type="caution">
    <text evidence="7">The sequence shown here is derived from an EMBL/GenBank/DDBJ whole genome shotgun (WGS) entry which is preliminary data.</text>
</comment>
<dbReference type="EMBL" id="JABBMI010000080">
    <property type="protein sequence ID" value="NMK55195.1"/>
    <property type="molecule type" value="Genomic_DNA"/>
</dbReference>
<evidence type="ECO:0000313" key="6">
    <source>
        <dbReference type="EMBL" id="NMK55195.1"/>
    </source>
</evidence>
<gene>
    <name evidence="7" type="ORF">HHM13_10675</name>
    <name evidence="6" type="ORF">HHM24_10745</name>
</gene>
<dbReference type="EMBL" id="JABBLX010000044">
    <property type="protein sequence ID" value="NMK98525.1"/>
    <property type="molecule type" value="Genomic_DNA"/>
</dbReference>
<evidence type="ECO:0000313" key="8">
    <source>
        <dbReference type="Proteomes" id="UP000538955"/>
    </source>
</evidence>
<dbReference type="GO" id="GO:0005524">
    <property type="term" value="F:ATP binding"/>
    <property type="evidence" value="ECO:0007669"/>
    <property type="project" value="UniProtKB-KW"/>
</dbReference>
<evidence type="ECO:0000256" key="3">
    <source>
        <dbReference type="ARBA" id="ARBA00022741"/>
    </source>
</evidence>
<evidence type="ECO:0000313" key="7">
    <source>
        <dbReference type="EMBL" id="NMK98525.1"/>
    </source>
</evidence>
<keyword evidence="8" id="KW-1185">Reference proteome</keyword>
<dbReference type="InterPro" id="IPR003593">
    <property type="entry name" value="AAA+_ATPase"/>
</dbReference>
<dbReference type="PANTHER" id="PTHR42711">
    <property type="entry name" value="ABC TRANSPORTER ATP-BINDING PROTEIN"/>
    <property type="match status" value="1"/>
</dbReference>
<keyword evidence="3" id="KW-0547">Nucleotide-binding</keyword>
<organism evidence="7 9">
    <name type="scientific">Staphylococcus capitis</name>
    <dbReference type="NCBI Taxonomy" id="29388"/>
    <lineage>
        <taxon>Bacteria</taxon>
        <taxon>Bacillati</taxon>
        <taxon>Bacillota</taxon>
        <taxon>Bacilli</taxon>
        <taxon>Bacillales</taxon>
        <taxon>Staphylococcaceae</taxon>
        <taxon>Staphylococcus</taxon>
    </lineage>
</organism>
<comment type="similarity">
    <text evidence="1">Belongs to the ABC transporter superfamily.</text>
</comment>
<dbReference type="GO" id="GO:0016887">
    <property type="term" value="F:ATP hydrolysis activity"/>
    <property type="evidence" value="ECO:0007669"/>
    <property type="project" value="InterPro"/>
</dbReference>
<reference evidence="8 9" key="1">
    <citation type="submission" date="2020-04" db="EMBL/GenBank/DDBJ databases">
        <title>The Epidemiology and Molecular Characteristics of Linezolid-Resistant Staphylococcus capitis in Huashan Hospital, Shanghai.</title>
        <authorList>
            <person name="Ding L."/>
            <person name="Li P."/>
            <person name="Yang Y."/>
            <person name="Lin D."/>
            <person name="Xu X."/>
        </authorList>
    </citation>
    <scope>NUCLEOTIDE SEQUENCE [LARGE SCALE GENOMIC DNA]</scope>
    <source>
        <strain evidence="7 9">12-86</strain>
        <strain evidence="6 8">17-84</strain>
    </source>
</reference>
<feature type="domain" description="ABC transporter" evidence="5">
    <location>
        <begin position="15"/>
        <end position="242"/>
    </location>
</feature>
<dbReference type="PROSITE" id="PS50893">
    <property type="entry name" value="ABC_TRANSPORTER_2"/>
    <property type="match status" value="1"/>
</dbReference>